<accession>A0A2N0ZBS6</accession>
<dbReference type="EMBL" id="PISD01000053">
    <property type="protein sequence ID" value="PKG26981.1"/>
    <property type="molecule type" value="Genomic_DNA"/>
</dbReference>
<comment type="caution">
    <text evidence="1">The sequence shown here is derived from an EMBL/GenBank/DDBJ whole genome shotgun (WGS) entry which is preliminary data.</text>
</comment>
<dbReference type="AlphaFoldDB" id="A0A2N0ZBS6"/>
<protein>
    <submittedName>
        <fullName evidence="1">Uncharacterized protein</fullName>
    </submittedName>
</protein>
<keyword evidence="2" id="KW-1185">Reference proteome</keyword>
<evidence type="ECO:0000313" key="2">
    <source>
        <dbReference type="Proteomes" id="UP000233343"/>
    </source>
</evidence>
<gene>
    <name evidence="1" type="ORF">CWS20_21285</name>
</gene>
<name>A0A2N0ZBS6_9BACI</name>
<evidence type="ECO:0000313" key="1">
    <source>
        <dbReference type="EMBL" id="PKG26981.1"/>
    </source>
</evidence>
<dbReference type="Proteomes" id="UP000233343">
    <property type="component" value="Unassembled WGS sequence"/>
</dbReference>
<reference evidence="1 2" key="1">
    <citation type="journal article" date="2010" name="Int. J. Syst. Evol. Microbiol.">
        <title>Bacillus horneckiae sp. nov., isolated from a spacecraft-assembly clean room.</title>
        <authorList>
            <person name="Vaishampayan P."/>
            <person name="Probst A."/>
            <person name="Krishnamurthi S."/>
            <person name="Ghosh S."/>
            <person name="Osman S."/>
            <person name="McDowall A."/>
            <person name="Ruckmani A."/>
            <person name="Mayilraj S."/>
            <person name="Venkateswaran K."/>
        </authorList>
    </citation>
    <scope>NUCLEOTIDE SEQUENCE [LARGE SCALE GENOMIC DNA]</scope>
    <source>
        <strain evidence="2">1PO1SC</strain>
    </source>
</reference>
<proteinExistence type="predicted"/>
<organism evidence="1 2">
    <name type="scientific">Cytobacillus horneckiae</name>
    <dbReference type="NCBI Taxonomy" id="549687"/>
    <lineage>
        <taxon>Bacteria</taxon>
        <taxon>Bacillati</taxon>
        <taxon>Bacillota</taxon>
        <taxon>Bacilli</taxon>
        <taxon>Bacillales</taxon>
        <taxon>Bacillaceae</taxon>
        <taxon>Cytobacillus</taxon>
    </lineage>
</organism>
<dbReference type="RefSeq" id="WP_142385405.1">
    <property type="nucleotide sequence ID" value="NZ_JAMAUX010000003.1"/>
</dbReference>
<sequence length="87" mass="9912">MSLMLALGIALPSFNHVSAESPDVVERINNEVEQITDEEFDHAVQVIKNGLFIENGVYKFDSYRVGENNLTDEQFNILMHSIQIIFL</sequence>